<feature type="region of interest" description="Disordered" evidence="1">
    <location>
        <begin position="106"/>
        <end position="134"/>
    </location>
</feature>
<accession>A0AAD2HDM9</accession>
<organism evidence="2 3">
    <name type="scientific">Mycena citricolor</name>
    <dbReference type="NCBI Taxonomy" id="2018698"/>
    <lineage>
        <taxon>Eukaryota</taxon>
        <taxon>Fungi</taxon>
        <taxon>Dikarya</taxon>
        <taxon>Basidiomycota</taxon>
        <taxon>Agaricomycotina</taxon>
        <taxon>Agaricomycetes</taxon>
        <taxon>Agaricomycetidae</taxon>
        <taxon>Agaricales</taxon>
        <taxon>Marasmiineae</taxon>
        <taxon>Mycenaceae</taxon>
        <taxon>Mycena</taxon>
    </lineage>
</organism>
<name>A0AAD2HDM9_9AGAR</name>
<evidence type="ECO:0000256" key="1">
    <source>
        <dbReference type="SAM" id="MobiDB-lite"/>
    </source>
</evidence>
<dbReference type="AlphaFoldDB" id="A0AAD2HDM9"/>
<proteinExistence type="predicted"/>
<gene>
    <name evidence="2" type="ORF">MYCIT1_LOCUS22195</name>
</gene>
<keyword evidence="3" id="KW-1185">Reference proteome</keyword>
<dbReference type="Proteomes" id="UP001295794">
    <property type="component" value="Unassembled WGS sequence"/>
</dbReference>
<feature type="compositionally biased region" description="Polar residues" evidence="1">
    <location>
        <begin position="106"/>
        <end position="118"/>
    </location>
</feature>
<sequence length="369" mass="40438">MSHYSSKRNLPASAPSTSSTYHASYNTAPRAWPADSAAPSSLSTHPYIPTPASFVPSWSAVNFSSLATSSYPSPVPDYGSRRDIPSPPYSFESLYPSSFTRPASTVSDAYSAQPSTPYDVSGGTASPASSIAPSSPPPIPYLSLPDLPAIKQEQPDDDGFIVDLVPAPGPQIYAPPTEVPLRASQASPRMRSMMNVFRLNPFAIHADGGRGVLAPWTRGEAHALDEEPQTFEFQVQLDAPLFDATDSDSDSGLFRSPAAKREPELDTTGLRSFSPDFELDVDYAHPVHHHESGFHAHHRRTSDDAESSWELGYPEPSPAYEPLSTYHRPFPQLSNYSVYPHMDQSDHRHARQAAAPRRWSHPTQEAFFM</sequence>
<reference evidence="2" key="1">
    <citation type="submission" date="2023-11" db="EMBL/GenBank/DDBJ databases">
        <authorList>
            <person name="De Vega J J."/>
            <person name="De Vega J J."/>
        </authorList>
    </citation>
    <scope>NUCLEOTIDE SEQUENCE</scope>
</reference>
<evidence type="ECO:0000313" key="2">
    <source>
        <dbReference type="EMBL" id="CAK5274844.1"/>
    </source>
</evidence>
<protein>
    <submittedName>
        <fullName evidence="2">Uncharacterized protein</fullName>
    </submittedName>
</protein>
<dbReference type="EMBL" id="CAVNYO010000403">
    <property type="protein sequence ID" value="CAK5274844.1"/>
    <property type="molecule type" value="Genomic_DNA"/>
</dbReference>
<evidence type="ECO:0000313" key="3">
    <source>
        <dbReference type="Proteomes" id="UP001295794"/>
    </source>
</evidence>
<feature type="region of interest" description="Disordered" evidence="1">
    <location>
        <begin position="348"/>
        <end position="369"/>
    </location>
</feature>
<comment type="caution">
    <text evidence="2">The sequence shown here is derived from an EMBL/GenBank/DDBJ whole genome shotgun (WGS) entry which is preliminary data.</text>
</comment>
<feature type="region of interest" description="Disordered" evidence="1">
    <location>
        <begin position="246"/>
        <end position="269"/>
    </location>
</feature>
<feature type="region of interest" description="Disordered" evidence="1">
    <location>
        <begin position="1"/>
        <end position="21"/>
    </location>
</feature>